<feature type="region of interest" description="Disordered" evidence="4">
    <location>
        <begin position="511"/>
        <end position="854"/>
    </location>
</feature>
<dbReference type="PANTHER" id="PTHR24174">
    <property type="entry name" value="ANKYRIN REPEAT AND STERILE ALPHA MOTIF DOMAIN-CONTAINING PROTEIN 1"/>
    <property type="match status" value="1"/>
</dbReference>
<gene>
    <name evidence="7" type="ORF">PLOB_00003384</name>
</gene>
<feature type="repeat" description="ANK" evidence="3">
    <location>
        <begin position="117"/>
        <end position="149"/>
    </location>
</feature>
<feature type="repeat" description="ANK" evidence="3">
    <location>
        <begin position="217"/>
        <end position="249"/>
    </location>
</feature>
<dbReference type="SUPFAM" id="SSF50729">
    <property type="entry name" value="PH domain-like"/>
    <property type="match status" value="1"/>
</dbReference>
<evidence type="ECO:0000313" key="7">
    <source>
        <dbReference type="EMBL" id="CAH3158875.1"/>
    </source>
</evidence>
<feature type="compositionally biased region" description="Polar residues" evidence="4">
    <location>
        <begin position="560"/>
        <end position="570"/>
    </location>
</feature>
<feature type="domain" description="SAM" evidence="6">
    <location>
        <begin position="1151"/>
        <end position="1216"/>
    </location>
</feature>
<dbReference type="Gene3D" id="1.10.150.50">
    <property type="entry name" value="Transcription Factor, Ets-1"/>
    <property type="match status" value="2"/>
</dbReference>
<dbReference type="Proteomes" id="UP001159405">
    <property type="component" value="Unassembled WGS sequence"/>
</dbReference>
<feature type="compositionally biased region" description="Basic and acidic residues" evidence="4">
    <location>
        <begin position="1093"/>
        <end position="1108"/>
    </location>
</feature>
<dbReference type="SUPFAM" id="SSF48403">
    <property type="entry name" value="Ankyrin repeat"/>
    <property type="match status" value="1"/>
</dbReference>
<dbReference type="Pfam" id="PF00023">
    <property type="entry name" value="Ank"/>
    <property type="match status" value="1"/>
</dbReference>
<dbReference type="PANTHER" id="PTHR24174:SF1">
    <property type="entry name" value="IP14385P"/>
    <property type="match status" value="1"/>
</dbReference>
<dbReference type="PROSITE" id="PS01179">
    <property type="entry name" value="PID"/>
    <property type="match status" value="1"/>
</dbReference>
<keyword evidence="2 3" id="KW-0040">ANK repeat</keyword>
<dbReference type="InterPro" id="IPR002110">
    <property type="entry name" value="Ankyrin_rpt"/>
</dbReference>
<dbReference type="PROSITE" id="PS50105">
    <property type="entry name" value="SAM_DOMAIN"/>
    <property type="match status" value="2"/>
</dbReference>
<feature type="region of interest" description="Disordered" evidence="4">
    <location>
        <begin position="869"/>
        <end position="1039"/>
    </location>
</feature>
<dbReference type="InterPro" id="IPR033635">
    <property type="entry name" value="ANKS1/Caskin"/>
</dbReference>
<feature type="repeat" description="ANK" evidence="3">
    <location>
        <begin position="81"/>
        <end position="113"/>
    </location>
</feature>
<feature type="domain" description="SAM" evidence="6">
    <location>
        <begin position="1225"/>
        <end position="1290"/>
    </location>
</feature>
<proteinExistence type="predicted"/>
<dbReference type="Pfam" id="PF00536">
    <property type="entry name" value="SAM_1"/>
    <property type="match status" value="2"/>
</dbReference>
<evidence type="ECO:0000256" key="2">
    <source>
        <dbReference type="ARBA" id="ARBA00023043"/>
    </source>
</evidence>
<dbReference type="SMART" id="SM00462">
    <property type="entry name" value="PTB"/>
    <property type="match status" value="1"/>
</dbReference>
<feature type="domain" description="PID" evidence="5">
    <location>
        <begin position="1375"/>
        <end position="1505"/>
    </location>
</feature>
<feature type="compositionally biased region" description="Basic and acidic residues" evidence="4">
    <location>
        <begin position="655"/>
        <end position="665"/>
    </location>
</feature>
<feature type="repeat" description="ANK" evidence="3">
    <location>
        <begin position="185"/>
        <end position="217"/>
    </location>
</feature>
<dbReference type="Gene3D" id="1.25.40.20">
    <property type="entry name" value="Ankyrin repeat-containing domain"/>
    <property type="match status" value="2"/>
</dbReference>
<organism evidence="7 8">
    <name type="scientific">Porites lobata</name>
    <dbReference type="NCBI Taxonomy" id="104759"/>
    <lineage>
        <taxon>Eukaryota</taxon>
        <taxon>Metazoa</taxon>
        <taxon>Cnidaria</taxon>
        <taxon>Anthozoa</taxon>
        <taxon>Hexacorallia</taxon>
        <taxon>Scleractinia</taxon>
        <taxon>Fungiina</taxon>
        <taxon>Poritidae</taxon>
        <taxon>Porites</taxon>
    </lineage>
</organism>
<dbReference type="InterPro" id="IPR011993">
    <property type="entry name" value="PH-like_dom_sf"/>
</dbReference>
<name>A0ABN8Q7I6_9CNID</name>
<dbReference type="Gene3D" id="2.30.29.30">
    <property type="entry name" value="Pleckstrin-homology domain (PH domain)/Phosphotyrosine-binding domain (PTB)"/>
    <property type="match status" value="1"/>
</dbReference>
<feature type="compositionally biased region" description="Basic and acidic residues" evidence="4">
    <location>
        <begin position="835"/>
        <end position="854"/>
    </location>
</feature>
<evidence type="ECO:0000256" key="3">
    <source>
        <dbReference type="PROSITE-ProRule" id="PRU00023"/>
    </source>
</evidence>
<dbReference type="PROSITE" id="PS50088">
    <property type="entry name" value="ANK_REPEAT"/>
    <property type="match status" value="5"/>
</dbReference>
<feature type="compositionally biased region" description="Low complexity" evidence="4">
    <location>
        <begin position="993"/>
        <end position="1010"/>
    </location>
</feature>
<evidence type="ECO:0000256" key="1">
    <source>
        <dbReference type="ARBA" id="ARBA00022737"/>
    </source>
</evidence>
<dbReference type="InterPro" id="IPR036770">
    <property type="entry name" value="Ankyrin_rpt-contain_sf"/>
</dbReference>
<feature type="region of interest" description="Disordered" evidence="4">
    <location>
        <begin position="305"/>
        <end position="405"/>
    </location>
</feature>
<dbReference type="SUPFAM" id="SSF47769">
    <property type="entry name" value="SAM/Pointed domain"/>
    <property type="match status" value="2"/>
</dbReference>
<dbReference type="InterPro" id="IPR001660">
    <property type="entry name" value="SAM"/>
</dbReference>
<dbReference type="InterPro" id="IPR013761">
    <property type="entry name" value="SAM/pointed_sf"/>
</dbReference>
<keyword evidence="8" id="KW-1185">Reference proteome</keyword>
<protein>
    <recommendedName>
        <fullName evidence="9">Ankyrin repeat and sterile alpha motif domain-containing protein 1B</fullName>
    </recommendedName>
</protein>
<feature type="compositionally biased region" description="Low complexity" evidence="4">
    <location>
        <begin position="728"/>
        <end position="739"/>
    </location>
</feature>
<evidence type="ECO:0000259" key="5">
    <source>
        <dbReference type="PROSITE" id="PS01179"/>
    </source>
</evidence>
<feature type="compositionally biased region" description="Polar residues" evidence="4">
    <location>
        <begin position="773"/>
        <end position="783"/>
    </location>
</feature>
<keyword evidence="1" id="KW-0677">Repeat</keyword>
<feature type="compositionally biased region" description="Pro residues" evidence="4">
    <location>
        <begin position="755"/>
        <end position="769"/>
    </location>
</feature>
<evidence type="ECO:0000313" key="8">
    <source>
        <dbReference type="Proteomes" id="UP001159405"/>
    </source>
</evidence>
<dbReference type="PROSITE" id="PS50297">
    <property type="entry name" value="ANK_REP_REGION"/>
    <property type="match status" value="5"/>
</dbReference>
<dbReference type="Pfam" id="PF00640">
    <property type="entry name" value="PID"/>
    <property type="match status" value="1"/>
</dbReference>
<feature type="compositionally biased region" description="Basic residues" evidence="4">
    <location>
        <begin position="945"/>
        <end position="957"/>
    </location>
</feature>
<dbReference type="Pfam" id="PF12796">
    <property type="entry name" value="Ank_2"/>
    <property type="match status" value="2"/>
</dbReference>
<feature type="region of interest" description="Disordered" evidence="4">
    <location>
        <begin position="1047"/>
        <end position="1066"/>
    </location>
</feature>
<feature type="compositionally biased region" description="Pro residues" evidence="4">
    <location>
        <begin position="900"/>
        <end position="909"/>
    </location>
</feature>
<sequence>MGKEQDLMQAAKSGNVAHIEKILGHKARKSGIQSLMSKTINPNHQDELGNTPLHYAALNGHRSSAELLLKYDASTNIPDNNGNYPLHLAAWNGHADVARVLINTGPSRANVNEQNGTEDTALHSAAQFGHSLVVAVLLENHADPYIRNNRQESPLDLAAQYGRMETVKQLLNYHPNLLEDMSAVRSHTSLHLAAKNGHMNVVSYFLSCGMDVNITCSSGTALHEAALFGKADVVNLLLHCGVDVTVVDHNNKTVLDLLASHPSARTTEIRDLIFASSLKEPTCTSSLKRQFTEFQTTKKPFPGIHSSNTFHGFSPNRPTSAVYPRNLHYDDVPNPVPYQKDVASRTLRRSGSYDSVPPPRTRQEYLRQSSYDTVPPPKEMTKSSDWTKYDEVEERSPGNIQLSNATKGYSLLGPAEEPAEGAPPQLTPQDIHGGYALIGFPAQGEGNKPSSSLRPDSTYAEVRNEGDSFAPVKKSSPSQADFSDYFLVGSLSDGNESQPLPASGMVSEENSTYFLVGGQPRRDARESYDTVAPKPRAVSQQSIYEVPPPMSLKGGGDGQGNNTIPRQTPPSRILRRSSSDIYENQQRRATDYDFVALPGRRATPEAPSYDNVSLPSQVPQDQPTNQETPAASTIRPRPQGDKMCPLADAQGYEFVHVRKPEKGTEESAPEMQPFAPLPGYLPMGPAQPDAGYEVLSAPAESQDQLRSYAGEYETLSMAGPQRTGTQTASSARSIPSSAPLYEVPPSMSPPVYEIAPPPKPTSMAPPIPPRQRSGGQSQPSVTGEVQWIEKEPTQPKSPARRQNEYSDWRPAMFGEPGSPARPLSPGRSVTSPKPDAYEQVRIEGPKKGTVDRGRARQITVEHRGGEYCMLSPTAVGPRETEGGETAVAGERLPSLTEPVMTPPFSPPSPRTAEASVFEALGSLRPSNVPTIPEAHEADGDEQRDSKKRQAPIPKPRRNLQNATKPKVLPRHDSLLDEEFDTPADPKRTSGIEVVSQDPFSFPPVVSSSDTSPKDNPKKSNFAELHKRFSPYSSREDIFNYTDDALTNKREEPDGAENESDVKPSPLVYENVLFKRRDEEENGDEATYISNNTTEERHDESAERPDSYRLSKLSADSPMDEREEWEKIEAFLSSIGQIEVPQTIEEQIANAGKAETVPDWLKALDLGQYESSLMANGFDNIRFLNGIIEDEDLLQIGIVDFSHRRTIMEAIKSLPVCPRLSDPDITKPDTLKGWLEWICLPEYFDIFQHNGFTSMDRIHILWEVELTSVLEINLLGHRKRILFSLKEELKETSEQPEDEPLYVSSTQLARQVAELKMYCPDDEKPQAVPTPVAGNADNVMASAEEIMMNSKEEVNPKTKRKKTSKWRHDPSILIKGSVNYTTLYLGSHAVKTITGLESTIDACRKMRLSTAKLQKIPSVILSVSVKGVKFIDARSKIMVSYHDMNNISYITQDPEDRRVLAYIAKDAKTEKHYCHVFRVDSFALSDEVTMSIGQAFELAFSQFRQALNRRSDQ</sequence>
<dbReference type="SMART" id="SM00454">
    <property type="entry name" value="SAM"/>
    <property type="match status" value="2"/>
</dbReference>
<feature type="compositionally biased region" description="Polar residues" evidence="4">
    <location>
        <begin position="305"/>
        <end position="319"/>
    </location>
</feature>
<feature type="compositionally biased region" description="Polar residues" evidence="4">
    <location>
        <begin position="610"/>
        <end position="631"/>
    </location>
</feature>
<evidence type="ECO:0000259" key="6">
    <source>
        <dbReference type="PROSITE" id="PS50105"/>
    </source>
</evidence>
<dbReference type="PRINTS" id="PR01415">
    <property type="entry name" value="ANKYRIN"/>
</dbReference>
<feature type="repeat" description="ANK" evidence="3">
    <location>
        <begin position="48"/>
        <end position="80"/>
    </location>
</feature>
<dbReference type="EMBL" id="CALNXK010000112">
    <property type="protein sequence ID" value="CAH3158875.1"/>
    <property type="molecule type" value="Genomic_DNA"/>
</dbReference>
<feature type="compositionally biased region" description="Basic and acidic residues" evidence="4">
    <location>
        <begin position="933"/>
        <end position="944"/>
    </location>
</feature>
<dbReference type="SMART" id="SM00248">
    <property type="entry name" value="ANK"/>
    <property type="match status" value="6"/>
</dbReference>
<feature type="compositionally biased region" description="Basic and acidic residues" evidence="4">
    <location>
        <begin position="379"/>
        <end position="396"/>
    </location>
</feature>
<evidence type="ECO:0000256" key="4">
    <source>
        <dbReference type="SAM" id="MobiDB-lite"/>
    </source>
</evidence>
<dbReference type="InterPro" id="IPR006020">
    <property type="entry name" value="PTB/PI_dom"/>
</dbReference>
<reference evidence="7 8" key="1">
    <citation type="submission" date="2022-05" db="EMBL/GenBank/DDBJ databases">
        <authorList>
            <consortium name="Genoscope - CEA"/>
            <person name="William W."/>
        </authorList>
    </citation>
    <scope>NUCLEOTIDE SEQUENCE [LARGE SCALE GENOMIC DNA]</scope>
</reference>
<feature type="region of interest" description="Disordered" evidence="4">
    <location>
        <begin position="1073"/>
        <end position="1119"/>
    </location>
</feature>
<evidence type="ECO:0008006" key="9">
    <source>
        <dbReference type="Google" id="ProtNLM"/>
    </source>
</evidence>
<accession>A0ABN8Q7I6</accession>
<comment type="caution">
    <text evidence="7">The sequence shown here is derived from an EMBL/GenBank/DDBJ whole genome shotgun (WGS) entry which is preliminary data.</text>
</comment>